<protein>
    <recommendedName>
        <fullName evidence="3">IraD/Gp25-like domain-containing protein</fullName>
    </recommendedName>
</protein>
<dbReference type="EMBL" id="JAPNUD010000051">
    <property type="protein sequence ID" value="MDA0642809.1"/>
    <property type="molecule type" value="Genomic_DNA"/>
</dbReference>
<reference evidence="1 2" key="1">
    <citation type="submission" date="2022-11" db="EMBL/GenBank/DDBJ databases">
        <title>Nonomuraea corallina sp. nov., a new species of the genus Nonomuraea isolated from sea side sediment in Thai sea.</title>
        <authorList>
            <person name="Ngamcharungchit C."/>
            <person name="Matsumoto A."/>
            <person name="Suriyachadkun C."/>
            <person name="Panbangred W."/>
            <person name="Inahashi Y."/>
            <person name="Intra B."/>
        </authorList>
    </citation>
    <scope>NUCLEOTIDE SEQUENCE [LARGE SCALE GENOMIC DNA]</scope>
    <source>
        <strain evidence="1 2">DSM 43553</strain>
    </source>
</reference>
<dbReference type="Proteomes" id="UP001212498">
    <property type="component" value="Unassembled WGS sequence"/>
</dbReference>
<evidence type="ECO:0000313" key="1">
    <source>
        <dbReference type="EMBL" id="MDA0642809.1"/>
    </source>
</evidence>
<proteinExistence type="predicted"/>
<evidence type="ECO:0000313" key="2">
    <source>
        <dbReference type="Proteomes" id="UP001212498"/>
    </source>
</evidence>
<dbReference type="Gene3D" id="3.10.450.40">
    <property type="match status" value="1"/>
</dbReference>
<sequence>MPSTTGLGHSLELRDGDLALDDGRLAQVSGLPNLAQALTLRVLTPLGSDRFATTYGLDVAAVFAQATSARTAQDLLRLSLVRTVGGDPRVREIRDVAVLDPAPGDRSRLWLVEVTVLTVDGAQHTLPFQVAI</sequence>
<dbReference type="SUPFAM" id="SSF160719">
    <property type="entry name" value="gpW/gp25-like"/>
    <property type="match status" value="1"/>
</dbReference>
<comment type="caution">
    <text evidence="1">The sequence shown here is derived from an EMBL/GenBank/DDBJ whole genome shotgun (WGS) entry which is preliminary data.</text>
</comment>
<gene>
    <name evidence="1" type="ORF">OUY24_19450</name>
</gene>
<name>A0ABT4T058_9ACTN</name>
<organism evidence="1 2">
    <name type="scientific">Nonomuraea ferruginea</name>
    <dbReference type="NCBI Taxonomy" id="46174"/>
    <lineage>
        <taxon>Bacteria</taxon>
        <taxon>Bacillati</taxon>
        <taxon>Actinomycetota</taxon>
        <taxon>Actinomycetes</taxon>
        <taxon>Streptosporangiales</taxon>
        <taxon>Streptosporangiaceae</taxon>
        <taxon>Nonomuraea</taxon>
    </lineage>
</organism>
<evidence type="ECO:0008006" key="3">
    <source>
        <dbReference type="Google" id="ProtNLM"/>
    </source>
</evidence>
<accession>A0ABT4T058</accession>
<keyword evidence="2" id="KW-1185">Reference proteome</keyword>
<dbReference type="RefSeq" id="WP_271277258.1">
    <property type="nucleotide sequence ID" value="NZ_BAABFD010000016.1"/>
</dbReference>